<reference evidence="1" key="1">
    <citation type="submission" date="2022-05" db="EMBL/GenBank/DDBJ databases">
        <title>Sphingomonas sp. strain MG17 Genome sequencing and assembly.</title>
        <authorList>
            <person name="Kim I."/>
        </authorList>
    </citation>
    <scope>NUCLEOTIDE SEQUENCE</scope>
    <source>
        <strain evidence="1">MG17</strain>
    </source>
</reference>
<protein>
    <submittedName>
        <fullName evidence="1">Uncharacterized protein</fullName>
    </submittedName>
</protein>
<comment type="caution">
    <text evidence="1">The sequence shown here is derived from an EMBL/GenBank/DDBJ whole genome shotgun (WGS) entry which is preliminary data.</text>
</comment>
<accession>A0A9X2HRU5</accession>
<proteinExistence type="predicted"/>
<dbReference type="EMBL" id="JAMLDX010000040">
    <property type="protein sequence ID" value="MCP3733236.1"/>
    <property type="molecule type" value="Genomic_DNA"/>
</dbReference>
<dbReference type="Proteomes" id="UP001139451">
    <property type="component" value="Unassembled WGS sequence"/>
</dbReference>
<sequence>MPLLAEDLARLAERVDYEPYAKHKLHPRAFGLDPIPTVSDDPTYCDGHAQFEPKDMRRIPSLLRRGIFAGLIGHHGAPHDPRTLWTIDATGWVFEGRITHPGRAIYHGYPLLPGDAMAAKVIGRFERWVYETSREDLYTCDRMTRDEGIAILSAAQERYKP</sequence>
<evidence type="ECO:0000313" key="2">
    <source>
        <dbReference type="Proteomes" id="UP001139451"/>
    </source>
</evidence>
<name>A0A9X2HRU5_9SPHN</name>
<dbReference type="RefSeq" id="WP_254297453.1">
    <property type="nucleotide sequence ID" value="NZ_JAMLDX010000040.1"/>
</dbReference>
<organism evidence="1 2">
    <name type="scientific">Sphingomonas tagetis</name>
    <dbReference type="NCBI Taxonomy" id="2949092"/>
    <lineage>
        <taxon>Bacteria</taxon>
        <taxon>Pseudomonadati</taxon>
        <taxon>Pseudomonadota</taxon>
        <taxon>Alphaproteobacteria</taxon>
        <taxon>Sphingomonadales</taxon>
        <taxon>Sphingomonadaceae</taxon>
        <taxon>Sphingomonas</taxon>
    </lineage>
</organism>
<evidence type="ECO:0000313" key="1">
    <source>
        <dbReference type="EMBL" id="MCP3733236.1"/>
    </source>
</evidence>
<gene>
    <name evidence="1" type="ORF">M9978_22790</name>
</gene>
<keyword evidence="2" id="KW-1185">Reference proteome</keyword>
<dbReference type="AlphaFoldDB" id="A0A9X2HRU5"/>